<dbReference type="EMBL" id="KN042448">
    <property type="protein sequence ID" value="KFH61744.1"/>
    <property type="molecule type" value="Genomic_DNA"/>
</dbReference>
<reference evidence="1 2" key="1">
    <citation type="submission" date="2011-02" db="EMBL/GenBank/DDBJ databases">
        <title>The Genome Sequence of Mortierella verticillata NRRL 6337.</title>
        <authorList>
            <consortium name="The Broad Institute Genome Sequencing Platform"/>
            <person name="Russ C."/>
            <person name="Cuomo C."/>
            <person name="Burger G."/>
            <person name="Gray M.W."/>
            <person name="Holland P.W.H."/>
            <person name="King N."/>
            <person name="Lang F.B.F."/>
            <person name="Roger A.J."/>
            <person name="Ruiz-Trillo I."/>
            <person name="Young S.K."/>
            <person name="Zeng Q."/>
            <person name="Gargeya S."/>
            <person name="Alvarado L."/>
            <person name="Berlin A."/>
            <person name="Chapman S.B."/>
            <person name="Chen Z."/>
            <person name="Freedman E."/>
            <person name="Gellesch M."/>
            <person name="Goldberg J."/>
            <person name="Griggs A."/>
            <person name="Gujja S."/>
            <person name="Heilman E."/>
            <person name="Heiman D."/>
            <person name="Howarth C."/>
            <person name="Mehta T."/>
            <person name="Neiman D."/>
            <person name="Pearson M."/>
            <person name="Roberts A."/>
            <person name="Saif S."/>
            <person name="Shea T."/>
            <person name="Shenoy N."/>
            <person name="Sisk P."/>
            <person name="Stolte C."/>
            <person name="Sykes S."/>
            <person name="White J."/>
            <person name="Yandava C."/>
            <person name="Haas B."/>
            <person name="Nusbaum C."/>
            <person name="Birren B."/>
        </authorList>
    </citation>
    <scope>NUCLEOTIDE SEQUENCE [LARGE SCALE GENOMIC DNA]</scope>
    <source>
        <strain evidence="1 2">NRRL 6337</strain>
    </source>
</reference>
<sequence>MLSATMQEYRDKATDLVDILDANVDRECYKIHDRFYGVFGILGYRDFVVDYDINIDDLNKRVSQYAYSRGDLSWMSVGGNIGQGFVQPMYERFRYIGSAWKQKTPETCNISDNICIKAAIFGVVTHCNKVKSDNKLQSVRSTINTFNDQGIKYIDMCNALVEHNTLLGEYICIGAKFLENIGKGMSIGDAIMTIANQVSTEHGLKYITPFVSQLDSLGFVHDAAAIVATNVPELGKKFPLMISGDVDVGDIIILPNIYEIDARYLGIVMSKSSKRKGICIIPRAKADLHNKISLISYDLNCLAEYRFAL</sequence>
<accession>A0A086TIG7</accession>
<organism evidence="1 2">
    <name type="scientific">Podila verticillata NRRL 6337</name>
    <dbReference type="NCBI Taxonomy" id="1069443"/>
    <lineage>
        <taxon>Eukaryota</taxon>
        <taxon>Fungi</taxon>
        <taxon>Fungi incertae sedis</taxon>
        <taxon>Mucoromycota</taxon>
        <taxon>Mortierellomycotina</taxon>
        <taxon>Mortierellomycetes</taxon>
        <taxon>Mortierellales</taxon>
        <taxon>Mortierellaceae</taxon>
        <taxon>Podila</taxon>
    </lineage>
</organism>
<evidence type="ECO:0000313" key="1">
    <source>
        <dbReference type="EMBL" id="KFH61744.1"/>
    </source>
</evidence>
<proteinExistence type="predicted"/>
<name>A0A086TIG7_9FUNG</name>
<dbReference type="Proteomes" id="UP000243308">
    <property type="component" value="Unassembled WGS sequence"/>
</dbReference>
<protein>
    <submittedName>
        <fullName evidence="1">Uncharacterized protein</fullName>
    </submittedName>
</protein>
<gene>
    <name evidence="1" type="ORF">MVEG_12414</name>
</gene>
<evidence type="ECO:0000313" key="2">
    <source>
        <dbReference type="Proteomes" id="UP000243308"/>
    </source>
</evidence>
<keyword evidence="2" id="KW-1185">Reference proteome</keyword>
<dbReference type="AlphaFoldDB" id="A0A086TIG7"/>